<gene>
    <name evidence="2" type="ORF">NZD88_19835</name>
</gene>
<organism evidence="2 3">
    <name type="scientific">Chryseobacterium pyrolae</name>
    <dbReference type="NCBI Taxonomy" id="2987481"/>
    <lineage>
        <taxon>Bacteria</taxon>
        <taxon>Pseudomonadati</taxon>
        <taxon>Bacteroidota</taxon>
        <taxon>Flavobacteriia</taxon>
        <taxon>Flavobacteriales</taxon>
        <taxon>Weeksellaceae</taxon>
        <taxon>Chryseobacterium group</taxon>
        <taxon>Chryseobacterium</taxon>
    </lineage>
</organism>
<evidence type="ECO:0000256" key="1">
    <source>
        <dbReference type="SAM" id="Phobius"/>
    </source>
</evidence>
<keyword evidence="3" id="KW-1185">Reference proteome</keyword>
<name>A0ABT2IMB1_9FLAO</name>
<keyword evidence="1" id="KW-0472">Membrane</keyword>
<keyword evidence="1" id="KW-1133">Transmembrane helix</keyword>
<protein>
    <recommendedName>
        <fullName evidence="4">DUF4760 domain-containing protein</fullName>
    </recommendedName>
</protein>
<dbReference type="EMBL" id="JANZQH010000013">
    <property type="protein sequence ID" value="MCT2409810.1"/>
    <property type="molecule type" value="Genomic_DNA"/>
</dbReference>
<evidence type="ECO:0000313" key="2">
    <source>
        <dbReference type="EMBL" id="MCT2409810.1"/>
    </source>
</evidence>
<keyword evidence="1" id="KW-0812">Transmembrane</keyword>
<dbReference type="RefSeq" id="WP_259831440.1">
    <property type="nucleotide sequence ID" value="NZ_JANZQH010000013.1"/>
</dbReference>
<reference evidence="2" key="1">
    <citation type="submission" date="2022-08" db="EMBL/GenBank/DDBJ databases">
        <title>Chryseobacterium antibioticum,isolated from the rhizosphere soil of Pyrola in Tibet.</title>
        <authorList>
            <person name="Kan Y."/>
        </authorList>
    </citation>
    <scope>NUCLEOTIDE SEQUENCE</scope>
    <source>
        <strain evidence="2">Pc2-12</strain>
    </source>
</reference>
<feature type="transmembrane region" description="Helical" evidence="1">
    <location>
        <begin position="6"/>
        <end position="27"/>
    </location>
</feature>
<sequence>MENYFNPVFITAITSLVISLIALYQFFKSQVFQQKQLEKNLNRNLGIKLYELRLEDYPKAFEITDRIFKTKGGNYDVVEIKHVLNDLIEWKKGRISLILSNEGLQAYYSFRDALMKNPANVMQYSNEQVEKITNLNNNFRKQLRRDLGFLFNEERERRKKSEFQKQ</sequence>
<dbReference type="Proteomes" id="UP001142057">
    <property type="component" value="Unassembled WGS sequence"/>
</dbReference>
<proteinExistence type="predicted"/>
<evidence type="ECO:0008006" key="4">
    <source>
        <dbReference type="Google" id="ProtNLM"/>
    </source>
</evidence>
<evidence type="ECO:0000313" key="3">
    <source>
        <dbReference type="Proteomes" id="UP001142057"/>
    </source>
</evidence>
<accession>A0ABT2IMB1</accession>
<comment type="caution">
    <text evidence="2">The sequence shown here is derived from an EMBL/GenBank/DDBJ whole genome shotgun (WGS) entry which is preliminary data.</text>
</comment>